<dbReference type="InterPro" id="IPR015421">
    <property type="entry name" value="PyrdxlP-dep_Trfase_major"/>
</dbReference>
<keyword evidence="2" id="KW-0663">Pyridoxal phosphate</keyword>
<dbReference type="EMBL" id="JACEGA010000001">
    <property type="protein sequence ID" value="MBB2182022.1"/>
    <property type="molecule type" value="Genomic_DNA"/>
</dbReference>
<evidence type="ECO:0000259" key="6">
    <source>
        <dbReference type="PROSITE" id="PS50949"/>
    </source>
</evidence>
<keyword evidence="8" id="KW-1185">Reference proteome</keyword>
<dbReference type="InterPro" id="IPR051446">
    <property type="entry name" value="HTH_trans_reg/aminotransferase"/>
</dbReference>
<organism evidence="7 8">
    <name type="scientific">Variimorphobacter saccharofermentans</name>
    <dbReference type="NCBI Taxonomy" id="2755051"/>
    <lineage>
        <taxon>Bacteria</taxon>
        <taxon>Bacillati</taxon>
        <taxon>Bacillota</taxon>
        <taxon>Clostridia</taxon>
        <taxon>Lachnospirales</taxon>
        <taxon>Lachnospiraceae</taxon>
        <taxon>Variimorphobacter</taxon>
    </lineage>
</organism>
<dbReference type="Gene3D" id="1.10.10.10">
    <property type="entry name" value="Winged helix-like DNA-binding domain superfamily/Winged helix DNA-binding domain"/>
    <property type="match status" value="1"/>
</dbReference>
<dbReference type="InterPro" id="IPR015424">
    <property type="entry name" value="PyrdxlP-dep_Trfase"/>
</dbReference>
<keyword evidence="7" id="KW-0808">Transferase</keyword>
<keyword evidence="5" id="KW-0804">Transcription</keyword>
<proteinExistence type="inferred from homology"/>
<evidence type="ECO:0000256" key="2">
    <source>
        <dbReference type="ARBA" id="ARBA00022898"/>
    </source>
</evidence>
<comment type="caution">
    <text evidence="7">The sequence shown here is derived from an EMBL/GenBank/DDBJ whole genome shotgun (WGS) entry which is preliminary data.</text>
</comment>
<dbReference type="InterPro" id="IPR000524">
    <property type="entry name" value="Tscrpt_reg_HTH_GntR"/>
</dbReference>
<dbReference type="CDD" id="cd00609">
    <property type="entry name" value="AAT_like"/>
    <property type="match status" value="1"/>
</dbReference>
<gene>
    <name evidence="7" type="ORF">H0486_03925</name>
</gene>
<dbReference type="InterPro" id="IPR004839">
    <property type="entry name" value="Aminotransferase_I/II_large"/>
</dbReference>
<reference evidence="7 8" key="1">
    <citation type="submission" date="2020-07" db="EMBL/GenBank/DDBJ databases">
        <title>Characterization and genome sequencing of isolate MD1, a novel member within the family Lachnospiraceae.</title>
        <authorList>
            <person name="Rettenmaier R."/>
            <person name="Di Bello L."/>
            <person name="Zinser C."/>
            <person name="Scheitz K."/>
            <person name="Liebl W."/>
            <person name="Zverlov V."/>
        </authorList>
    </citation>
    <scope>NUCLEOTIDE SEQUENCE [LARGE SCALE GENOMIC DNA]</scope>
    <source>
        <strain evidence="7 8">MD1</strain>
    </source>
</reference>
<dbReference type="CDD" id="cd07377">
    <property type="entry name" value="WHTH_GntR"/>
    <property type="match status" value="1"/>
</dbReference>
<dbReference type="SUPFAM" id="SSF53383">
    <property type="entry name" value="PLP-dependent transferases"/>
    <property type="match status" value="1"/>
</dbReference>
<evidence type="ECO:0000256" key="4">
    <source>
        <dbReference type="ARBA" id="ARBA00023125"/>
    </source>
</evidence>
<evidence type="ECO:0000256" key="3">
    <source>
        <dbReference type="ARBA" id="ARBA00023015"/>
    </source>
</evidence>
<keyword evidence="7" id="KW-0032">Aminotransferase</keyword>
<dbReference type="SUPFAM" id="SSF46785">
    <property type="entry name" value="Winged helix' DNA-binding domain"/>
    <property type="match status" value="1"/>
</dbReference>
<dbReference type="RefSeq" id="WP_228351757.1">
    <property type="nucleotide sequence ID" value="NZ_JACEGA010000001.1"/>
</dbReference>
<sequence>MVYINRNSKEPLYMQIYQQIKKEILDGSRKEGEVLEGTRGLAKTLNVSRNTVDCAYSQLLAEGYIASKKGIGYYVMKVPRIKVSDRNVSNNFSIIKKHSDNVPQHKVIYDLTNSSYTSDLFPKRLWRKYTLECLDRLDNEARISSYQDKQGELYLRSNLLSYLKRIRGVRCDERQIIITCGIQQSLEYICKMLHCKEATILMEEPGFDKAVSVFMNNGIRIQTVPVDKKGIVVSELPLIDNVSAIYSTPSHQFPTGATLSIDRRYELLKWVKERNVYIIEDDFDSELRYYHKPIPSLQSIDSDNRVIYLGTFSKTLSPSIRMGYMILPPQLLEIYDNIFNTYNSTVPLLNQYVIGRLIETGHYERHIRRLNNVFRKRLELFLAEFSEVKDKINISSNGSGQYFLLKFSEKVKQDELIERALEHGVRVYSTMRFWQDKAACPPNTLFLGFSKIKLEDIPDCVTRLKKAWAEWLY</sequence>
<feature type="domain" description="HTH gntR-type" evidence="6">
    <location>
        <begin position="10"/>
        <end position="78"/>
    </location>
</feature>
<dbReference type="Gene3D" id="3.40.640.10">
    <property type="entry name" value="Type I PLP-dependent aspartate aminotransferase-like (Major domain)"/>
    <property type="match status" value="1"/>
</dbReference>
<protein>
    <submittedName>
        <fullName evidence="7">PLP-dependent aminotransferase family protein</fullName>
    </submittedName>
</protein>
<name>A0A839JYF1_9FIRM</name>
<evidence type="ECO:0000256" key="1">
    <source>
        <dbReference type="ARBA" id="ARBA00005384"/>
    </source>
</evidence>
<dbReference type="PANTHER" id="PTHR46577:SF1">
    <property type="entry name" value="HTH-TYPE TRANSCRIPTIONAL REGULATORY PROTEIN GABR"/>
    <property type="match status" value="1"/>
</dbReference>
<comment type="similarity">
    <text evidence="1">In the C-terminal section; belongs to the class-I pyridoxal-phosphate-dependent aminotransferase family.</text>
</comment>
<accession>A0A839JYF1</accession>
<dbReference type="PROSITE" id="PS50949">
    <property type="entry name" value="HTH_GNTR"/>
    <property type="match status" value="1"/>
</dbReference>
<dbReference type="Pfam" id="PF00392">
    <property type="entry name" value="GntR"/>
    <property type="match status" value="1"/>
</dbReference>
<dbReference type="SMART" id="SM00345">
    <property type="entry name" value="HTH_GNTR"/>
    <property type="match status" value="1"/>
</dbReference>
<keyword evidence="4" id="KW-0238">DNA-binding</keyword>
<dbReference type="PANTHER" id="PTHR46577">
    <property type="entry name" value="HTH-TYPE TRANSCRIPTIONAL REGULATORY PROTEIN GABR"/>
    <property type="match status" value="1"/>
</dbReference>
<evidence type="ECO:0000313" key="8">
    <source>
        <dbReference type="Proteomes" id="UP000574276"/>
    </source>
</evidence>
<dbReference type="AlphaFoldDB" id="A0A839JYF1"/>
<evidence type="ECO:0000256" key="5">
    <source>
        <dbReference type="ARBA" id="ARBA00023163"/>
    </source>
</evidence>
<dbReference type="InterPro" id="IPR036390">
    <property type="entry name" value="WH_DNA-bd_sf"/>
</dbReference>
<dbReference type="Pfam" id="PF00155">
    <property type="entry name" value="Aminotran_1_2"/>
    <property type="match status" value="1"/>
</dbReference>
<dbReference type="GO" id="GO:0008483">
    <property type="term" value="F:transaminase activity"/>
    <property type="evidence" value="ECO:0007669"/>
    <property type="project" value="UniProtKB-KW"/>
</dbReference>
<keyword evidence="3" id="KW-0805">Transcription regulation</keyword>
<dbReference type="InterPro" id="IPR036388">
    <property type="entry name" value="WH-like_DNA-bd_sf"/>
</dbReference>
<dbReference type="GO" id="GO:0003677">
    <property type="term" value="F:DNA binding"/>
    <property type="evidence" value="ECO:0007669"/>
    <property type="project" value="UniProtKB-KW"/>
</dbReference>
<evidence type="ECO:0000313" key="7">
    <source>
        <dbReference type="EMBL" id="MBB2182022.1"/>
    </source>
</evidence>
<dbReference type="GO" id="GO:0030170">
    <property type="term" value="F:pyridoxal phosphate binding"/>
    <property type="evidence" value="ECO:0007669"/>
    <property type="project" value="InterPro"/>
</dbReference>
<dbReference type="GO" id="GO:0003700">
    <property type="term" value="F:DNA-binding transcription factor activity"/>
    <property type="evidence" value="ECO:0007669"/>
    <property type="project" value="InterPro"/>
</dbReference>
<dbReference type="Proteomes" id="UP000574276">
    <property type="component" value="Unassembled WGS sequence"/>
</dbReference>